<dbReference type="Gene3D" id="1.10.630.10">
    <property type="entry name" value="Cytochrome P450"/>
    <property type="match status" value="1"/>
</dbReference>
<dbReference type="PRINTS" id="PR00463">
    <property type="entry name" value="EP450I"/>
</dbReference>
<name>A0AAN6YPW9_9PEZI</name>
<dbReference type="InterPro" id="IPR002401">
    <property type="entry name" value="Cyt_P450_E_grp-I"/>
</dbReference>
<dbReference type="AlphaFoldDB" id="A0AAN6YPW9"/>
<keyword evidence="5 6" id="KW-0408">Iron</keyword>
<feature type="binding site" description="axial binding residue" evidence="6">
    <location>
        <position position="470"/>
    </location>
    <ligand>
        <name>heme</name>
        <dbReference type="ChEBI" id="CHEBI:30413"/>
    </ligand>
    <ligandPart>
        <name>Fe</name>
        <dbReference type="ChEBI" id="CHEBI:18248"/>
    </ligandPart>
</feature>
<dbReference type="GO" id="GO:0020037">
    <property type="term" value="F:heme binding"/>
    <property type="evidence" value="ECO:0007669"/>
    <property type="project" value="InterPro"/>
</dbReference>
<evidence type="ECO:0000256" key="1">
    <source>
        <dbReference type="ARBA" id="ARBA00001971"/>
    </source>
</evidence>
<dbReference type="GO" id="GO:0005506">
    <property type="term" value="F:iron ion binding"/>
    <property type="evidence" value="ECO:0007669"/>
    <property type="project" value="InterPro"/>
</dbReference>
<dbReference type="InterPro" id="IPR036396">
    <property type="entry name" value="Cyt_P450_sf"/>
</dbReference>
<dbReference type="Proteomes" id="UP001301958">
    <property type="component" value="Unassembled WGS sequence"/>
</dbReference>
<dbReference type="InterPro" id="IPR001128">
    <property type="entry name" value="Cyt_P450"/>
</dbReference>
<dbReference type="GO" id="GO:0004497">
    <property type="term" value="F:monooxygenase activity"/>
    <property type="evidence" value="ECO:0007669"/>
    <property type="project" value="InterPro"/>
</dbReference>
<dbReference type="InterPro" id="IPR050121">
    <property type="entry name" value="Cytochrome_P450_monoxygenase"/>
</dbReference>
<accession>A0AAN6YPW9</accession>
<evidence type="ECO:0000256" key="3">
    <source>
        <dbReference type="ARBA" id="ARBA00022617"/>
    </source>
</evidence>
<evidence type="ECO:0000313" key="9">
    <source>
        <dbReference type="Proteomes" id="UP001301958"/>
    </source>
</evidence>
<keyword evidence="7" id="KW-1133">Transmembrane helix</keyword>
<dbReference type="Pfam" id="PF00067">
    <property type="entry name" value="p450"/>
    <property type="match status" value="1"/>
</dbReference>
<evidence type="ECO:0000256" key="6">
    <source>
        <dbReference type="PIRSR" id="PIRSR602401-1"/>
    </source>
</evidence>
<reference evidence="8" key="2">
    <citation type="submission" date="2023-05" db="EMBL/GenBank/DDBJ databases">
        <authorList>
            <consortium name="Lawrence Berkeley National Laboratory"/>
            <person name="Steindorff A."/>
            <person name="Hensen N."/>
            <person name="Bonometti L."/>
            <person name="Westerberg I."/>
            <person name="Brannstrom I.O."/>
            <person name="Guillou S."/>
            <person name="Cros-Aarteil S."/>
            <person name="Calhoun S."/>
            <person name="Haridas S."/>
            <person name="Kuo A."/>
            <person name="Mondo S."/>
            <person name="Pangilinan J."/>
            <person name="Riley R."/>
            <person name="Labutti K."/>
            <person name="Andreopoulos B."/>
            <person name="Lipzen A."/>
            <person name="Chen C."/>
            <person name="Yanf M."/>
            <person name="Daum C."/>
            <person name="Ng V."/>
            <person name="Clum A."/>
            <person name="Ohm R."/>
            <person name="Martin F."/>
            <person name="Silar P."/>
            <person name="Natvig D."/>
            <person name="Lalanne C."/>
            <person name="Gautier V."/>
            <person name="Ament-Velasquez S.L."/>
            <person name="Kruys A."/>
            <person name="Hutchinson M.I."/>
            <person name="Powell A.J."/>
            <person name="Barry K."/>
            <person name="Miller A.N."/>
            <person name="Grigoriev I.V."/>
            <person name="Debuchy R."/>
            <person name="Gladieux P."/>
            <person name="Thoren M.H."/>
            <person name="Johannesson H."/>
        </authorList>
    </citation>
    <scope>NUCLEOTIDE SEQUENCE</scope>
    <source>
        <strain evidence="8">CBS 990.96</strain>
    </source>
</reference>
<sequence length="538" mass="60919">MHPLVSLIITPILWFITLLTLTISGTFIYRLFLHPLARIPGPKLAAISNIWQARYARDGRVRYLALTLQKKYGPMVRVGPNEVWVCDGPEVVKQIYGAGGGGWGKSRFYWATALSKPVGCGWKWKEGFKLKWGDTLDLLSEFDVGRYKLQRRMIGPVYSAGNVKKYEGKVETVMQKVIEELRKEEEYDLKMWMHIIAVEMLGEVVLGWSPGYLKQRSDGGTSGQSYNGWKRKSVFGLFPVVTAVGLWSRGVSRFWGDVWGVTFGTPKGFKTFFTPVYQKCSKRITNALRRKGKKLVVEPVKEDLLEDLIKLHLSRPEEFTETYLRRLAVTNFGAGHETLCATLTSVVALIASHPEVKERVCQEVRTSDDFTYTKAAIKEAQRLWPVIGMSLARRVPAGVTKGGEMVAGWFLPTGTTVGCNPVALHRDETIFGPETEKYKPERWLLSEEGEDRLRVMERCNLIYGGGARTCPGKYLAEMMVLRAITGLFKEFDVQVTVMPKEEEMPCYFMAMMSGVKVKFRQKGSERTEPEACSVMIKR</sequence>
<keyword evidence="7" id="KW-0812">Transmembrane</keyword>
<dbReference type="PANTHER" id="PTHR24305">
    <property type="entry name" value="CYTOCHROME P450"/>
    <property type="match status" value="1"/>
</dbReference>
<dbReference type="PANTHER" id="PTHR24305:SF232">
    <property type="entry name" value="P450, PUTATIVE (EUROFUNG)-RELATED"/>
    <property type="match status" value="1"/>
</dbReference>
<comment type="cofactor">
    <cofactor evidence="1 6">
        <name>heme</name>
        <dbReference type="ChEBI" id="CHEBI:30413"/>
    </cofactor>
</comment>
<evidence type="ECO:0000313" key="8">
    <source>
        <dbReference type="EMBL" id="KAK4222791.1"/>
    </source>
</evidence>
<keyword evidence="3 6" id="KW-0349">Heme</keyword>
<reference evidence="8" key="1">
    <citation type="journal article" date="2023" name="Mol. Phylogenet. Evol.">
        <title>Genome-scale phylogeny and comparative genomics of the fungal order Sordariales.</title>
        <authorList>
            <person name="Hensen N."/>
            <person name="Bonometti L."/>
            <person name="Westerberg I."/>
            <person name="Brannstrom I.O."/>
            <person name="Guillou S."/>
            <person name="Cros-Aarteil S."/>
            <person name="Calhoun S."/>
            <person name="Haridas S."/>
            <person name="Kuo A."/>
            <person name="Mondo S."/>
            <person name="Pangilinan J."/>
            <person name="Riley R."/>
            <person name="LaButti K."/>
            <person name="Andreopoulos B."/>
            <person name="Lipzen A."/>
            <person name="Chen C."/>
            <person name="Yan M."/>
            <person name="Daum C."/>
            <person name="Ng V."/>
            <person name="Clum A."/>
            <person name="Steindorff A."/>
            <person name="Ohm R.A."/>
            <person name="Martin F."/>
            <person name="Silar P."/>
            <person name="Natvig D.O."/>
            <person name="Lalanne C."/>
            <person name="Gautier V."/>
            <person name="Ament-Velasquez S.L."/>
            <person name="Kruys A."/>
            <person name="Hutchinson M.I."/>
            <person name="Powell A.J."/>
            <person name="Barry K."/>
            <person name="Miller A.N."/>
            <person name="Grigoriev I.V."/>
            <person name="Debuchy R."/>
            <person name="Gladieux P."/>
            <person name="Hiltunen Thoren M."/>
            <person name="Johannesson H."/>
        </authorList>
    </citation>
    <scope>NUCLEOTIDE SEQUENCE</scope>
    <source>
        <strain evidence="8">CBS 990.96</strain>
    </source>
</reference>
<comment type="caution">
    <text evidence="8">The sequence shown here is derived from an EMBL/GenBank/DDBJ whole genome shotgun (WGS) entry which is preliminary data.</text>
</comment>
<dbReference type="EMBL" id="MU865454">
    <property type="protein sequence ID" value="KAK4222791.1"/>
    <property type="molecule type" value="Genomic_DNA"/>
</dbReference>
<evidence type="ECO:0000256" key="2">
    <source>
        <dbReference type="ARBA" id="ARBA00010617"/>
    </source>
</evidence>
<gene>
    <name evidence="8" type="ORF">QBC38DRAFT_374389</name>
</gene>
<comment type="similarity">
    <text evidence="2">Belongs to the cytochrome P450 family.</text>
</comment>
<evidence type="ECO:0000256" key="7">
    <source>
        <dbReference type="SAM" id="Phobius"/>
    </source>
</evidence>
<keyword evidence="4 6" id="KW-0479">Metal-binding</keyword>
<evidence type="ECO:0000256" key="5">
    <source>
        <dbReference type="ARBA" id="ARBA00023004"/>
    </source>
</evidence>
<dbReference type="PRINTS" id="PR00385">
    <property type="entry name" value="P450"/>
</dbReference>
<feature type="transmembrane region" description="Helical" evidence="7">
    <location>
        <begin position="12"/>
        <end position="33"/>
    </location>
</feature>
<protein>
    <submittedName>
        <fullName evidence="8">Pisatin demethylase</fullName>
    </submittedName>
</protein>
<keyword evidence="7" id="KW-0472">Membrane</keyword>
<proteinExistence type="inferred from homology"/>
<organism evidence="8 9">
    <name type="scientific">Podospora fimiseda</name>
    <dbReference type="NCBI Taxonomy" id="252190"/>
    <lineage>
        <taxon>Eukaryota</taxon>
        <taxon>Fungi</taxon>
        <taxon>Dikarya</taxon>
        <taxon>Ascomycota</taxon>
        <taxon>Pezizomycotina</taxon>
        <taxon>Sordariomycetes</taxon>
        <taxon>Sordariomycetidae</taxon>
        <taxon>Sordariales</taxon>
        <taxon>Podosporaceae</taxon>
        <taxon>Podospora</taxon>
    </lineage>
</organism>
<keyword evidence="9" id="KW-1185">Reference proteome</keyword>
<dbReference type="SUPFAM" id="SSF48264">
    <property type="entry name" value="Cytochrome P450"/>
    <property type="match status" value="1"/>
</dbReference>
<evidence type="ECO:0000256" key="4">
    <source>
        <dbReference type="ARBA" id="ARBA00022723"/>
    </source>
</evidence>
<dbReference type="GO" id="GO:0016705">
    <property type="term" value="F:oxidoreductase activity, acting on paired donors, with incorporation or reduction of molecular oxygen"/>
    <property type="evidence" value="ECO:0007669"/>
    <property type="project" value="InterPro"/>
</dbReference>